<dbReference type="InterPro" id="IPR001810">
    <property type="entry name" value="F-box_dom"/>
</dbReference>
<reference evidence="4" key="1">
    <citation type="submission" date="2018-02" db="EMBL/GenBank/DDBJ databases">
        <authorList>
            <person name="Cohen D.B."/>
            <person name="Kent A.D."/>
        </authorList>
    </citation>
    <scope>NUCLEOTIDE SEQUENCE</scope>
</reference>
<evidence type="ECO:0000313" key="3">
    <source>
        <dbReference type="EMBL" id="SPC76291.1"/>
    </source>
</evidence>
<organism evidence="4">
    <name type="scientific">Fagus sylvatica</name>
    <name type="common">Beechnut</name>
    <dbReference type="NCBI Taxonomy" id="28930"/>
    <lineage>
        <taxon>Eukaryota</taxon>
        <taxon>Viridiplantae</taxon>
        <taxon>Streptophyta</taxon>
        <taxon>Embryophyta</taxon>
        <taxon>Tracheophyta</taxon>
        <taxon>Spermatophyta</taxon>
        <taxon>Magnoliopsida</taxon>
        <taxon>eudicotyledons</taxon>
        <taxon>Gunneridae</taxon>
        <taxon>Pentapetalae</taxon>
        <taxon>rosids</taxon>
        <taxon>fabids</taxon>
        <taxon>Fagales</taxon>
        <taxon>Fagaceae</taxon>
        <taxon>Fagus</taxon>
    </lineage>
</organism>
<dbReference type="PANTHER" id="PTHR33736">
    <property type="entry name" value="F-BOX PROTEIN-RELATED"/>
    <property type="match status" value="1"/>
</dbReference>
<evidence type="ECO:0000313" key="4">
    <source>
        <dbReference type="EMBL" id="SPC83457.1"/>
    </source>
</evidence>
<gene>
    <name evidence="4" type="ORF">FSB_LOCUS11339</name>
    <name evidence="3" type="ORF">FSB_LOCUS4173</name>
</gene>
<protein>
    <recommendedName>
        <fullName evidence="2">F-box domain-containing protein</fullName>
    </recommendedName>
</protein>
<name>A0A2N9EXI9_FAGSY</name>
<evidence type="ECO:0000256" key="1">
    <source>
        <dbReference type="SAM" id="Phobius"/>
    </source>
</evidence>
<keyword evidence="1" id="KW-1133">Transmembrane helix</keyword>
<dbReference type="PANTHER" id="PTHR33736:SF13">
    <property type="entry name" value="OS11G0155100 PROTEIN"/>
    <property type="match status" value="1"/>
</dbReference>
<dbReference type="Gene3D" id="1.20.1280.50">
    <property type="match status" value="1"/>
</dbReference>
<feature type="transmembrane region" description="Helical" evidence="1">
    <location>
        <begin position="331"/>
        <end position="351"/>
    </location>
</feature>
<proteinExistence type="predicted"/>
<accession>A0A2N9EXI9</accession>
<dbReference type="EMBL" id="OIVN01000211">
    <property type="protein sequence ID" value="SPC76291.1"/>
    <property type="molecule type" value="Genomic_DNA"/>
</dbReference>
<feature type="domain" description="F-box" evidence="2">
    <location>
        <begin position="31"/>
        <end position="69"/>
    </location>
</feature>
<dbReference type="InterPro" id="IPR045283">
    <property type="entry name" value="AT3G44326-like"/>
</dbReference>
<dbReference type="AlphaFoldDB" id="A0A2N9EXI9"/>
<dbReference type="Pfam" id="PF12937">
    <property type="entry name" value="F-box-like"/>
    <property type="match status" value="1"/>
</dbReference>
<dbReference type="InterPro" id="IPR036047">
    <property type="entry name" value="F-box-like_dom_sf"/>
</dbReference>
<keyword evidence="1" id="KW-0472">Membrane</keyword>
<sequence>MASLSSPTPTTTNTVDEGGATTISAVHPDILQTHILTRLDGPTLASAACTCSQLHTLSSQENLWTNICNSTWPSTNTPRLRHVISTFPNGSRSFFSDSFPLLLTNSSDPTVTPSSSSINSNNQDRPSEIISAVDVYYKGRLIFSKVIETETLTSWFRCSPFRLDLLDPKDVVPTPIKYPEEGEEDKCRDLEEDLELSWILIDPIGRRAMNVSSQKPVSVQRHWLSGEVQVRFATILAGERGASSEFVQCGVVITCGGSQGGGLLVKEMSLQVEDMDGVHLNGKESLVILQRAMEGKKGIRRRREEEGRKRYQEFLERKKERKEKKLRTEGTLDMLCVAFGVLGFASFWLFVLCR</sequence>
<dbReference type="SUPFAM" id="SSF81383">
    <property type="entry name" value="F-box domain"/>
    <property type="match status" value="1"/>
</dbReference>
<evidence type="ECO:0000259" key="2">
    <source>
        <dbReference type="Pfam" id="PF12937"/>
    </source>
</evidence>
<dbReference type="EMBL" id="OIVN01000647">
    <property type="protein sequence ID" value="SPC83457.1"/>
    <property type="molecule type" value="Genomic_DNA"/>
</dbReference>
<keyword evidence="1" id="KW-0812">Transmembrane</keyword>